<dbReference type="PANTHER" id="PTHR11214:SF291">
    <property type="entry name" value="HEXOSYLTRANSFERASE"/>
    <property type="match status" value="1"/>
</dbReference>
<comment type="subcellular location">
    <subcellularLocation>
        <location evidence="1 13">Golgi apparatus membrane</location>
        <topology evidence="1 13">Single-pass type II membrane protein</topology>
    </subcellularLocation>
</comment>
<evidence type="ECO:0000313" key="15">
    <source>
        <dbReference type="Proteomes" id="UP000316079"/>
    </source>
</evidence>
<comment type="pathway">
    <text evidence="2">Protein modification; protein glycosylation.</text>
</comment>
<dbReference type="PANTHER" id="PTHR11214">
    <property type="entry name" value="BETA-1,3-N-ACETYLGLUCOSAMINYLTRANSFERASE"/>
    <property type="match status" value="1"/>
</dbReference>
<keyword evidence="4 13" id="KW-0328">Glycosyltransferase</keyword>
<dbReference type="GO" id="GO:0018146">
    <property type="term" value="P:keratan sulfate proteoglycan biosynthetic process"/>
    <property type="evidence" value="ECO:0007669"/>
    <property type="project" value="UniProtKB-ARBA"/>
</dbReference>
<evidence type="ECO:0000256" key="6">
    <source>
        <dbReference type="ARBA" id="ARBA00022692"/>
    </source>
</evidence>
<evidence type="ECO:0000256" key="8">
    <source>
        <dbReference type="ARBA" id="ARBA00022989"/>
    </source>
</evidence>
<evidence type="ECO:0000256" key="13">
    <source>
        <dbReference type="RuleBase" id="RU363063"/>
    </source>
</evidence>
<organism evidence="14 15">
    <name type="scientific">Danionella cerebrum</name>
    <dbReference type="NCBI Taxonomy" id="2873325"/>
    <lineage>
        <taxon>Eukaryota</taxon>
        <taxon>Metazoa</taxon>
        <taxon>Chordata</taxon>
        <taxon>Craniata</taxon>
        <taxon>Vertebrata</taxon>
        <taxon>Euteleostomi</taxon>
        <taxon>Actinopterygii</taxon>
        <taxon>Neopterygii</taxon>
        <taxon>Teleostei</taxon>
        <taxon>Ostariophysi</taxon>
        <taxon>Cypriniformes</taxon>
        <taxon>Danionidae</taxon>
        <taxon>Danioninae</taxon>
        <taxon>Danionella</taxon>
    </lineage>
</organism>
<keyword evidence="8" id="KW-1133">Transmembrane helix</keyword>
<dbReference type="OrthoDB" id="2139606at2759"/>
<dbReference type="GO" id="GO:0000139">
    <property type="term" value="C:Golgi membrane"/>
    <property type="evidence" value="ECO:0007669"/>
    <property type="project" value="UniProtKB-SubCell"/>
</dbReference>
<proteinExistence type="inferred from homology"/>
<dbReference type="EMBL" id="SRMA01026565">
    <property type="protein sequence ID" value="TRY82326.1"/>
    <property type="molecule type" value="Genomic_DNA"/>
</dbReference>
<dbReference type="FunFam" id="3.90.550.50:FF:000014">
    <property type="entry name" value="Hexosyltransferase"/>
    <property type="match status" value="1"/>
</dbReference>
<dbReference type="Pfam" id="PF01762">
    <property type="entry name" value="Galactosyl_T"/>
    <property type="match status" value="1"/>
</dbReference>
<evidence type="ECO:0000256" key="3">
    <source>
        <dbReference type="ARBA" id="ARBA00008661"/>
    </source>
</evidence>
<sequence>MECSLKSSCVLEFFFRKKKNVRTAVSLALIFGTLLMLQKLITADTNSKEDKANAKFKWCDPRCPMDGIKDTLSVENSSQLNSIEFPVKPIPTKWDVDKVKCYENTNIKSEIWFRRLNPRFHDFLLHRHCRYYPMLLNHPEKCIGDVDVLVVVKSVIEEHDRREAVRRTWGKEQEIHGLKIRTLFLLGTPASGKDAHNLQALVQYEDKTHGDILQWDFMDTFFNLTLKEVNFLKWFNIYCTGVPFIFKGDDDVFVNIKNLVQLIHFRMEENRVGNLIVGDTIFGAKPIRNRQSKYFIPKEVYDKPYPPYLGGGGFLMSSRVAYRLFVVSEGVQLYPIDDVFLGMCLQKLNIVPELHLGFRTFGIIKRKVTRLNREPCFFRDLIVVHKLIPQELYEMWTVVQNENLSCARQVVF</sequence>
<comment type="caution">
    <text evidence="14">The sequence shown here is derived from an EMBL/GenBank/DDBJ whole genome shotgun (WGS) entry which is preliminary data.</text>
</comment>
<gene>
    <name evidence="14" type="ORF">DNTS_000058</name>
</gene>
<dbReference type="EC" id="2.4.1.-" evidence="13"/>
<keyword evidence="7" id="KW-0735">Signal-anchor</keyword>
<evidence type="ECO:0000256" key="12">
    <source>
        <dbReference type="ARBA" id="ARBA00058437"/>
    </source>
</evidence>
<keyword evidence="10" id="KW-0472">Membrane</keyword>
<evidence type="ECO:0000256" key="9">
    <source>
        <dbReference type="ARBA" id="ARBA00023034"/>
    </source>
</evidence>
<reference evidence="14 15" key="1">
    <citation type="journal article" date="2019" name="Sci. Data">
        <title>Hybrid genome assembly and annotation of Danionella translucida.</title>
        <authorList>
            <person name="Kadobianskyi M."/>
            <person name="Schulze L."/>
            <person name="Schuelke M."/>
            <person name="Judkewitz B."/>
        </authorList>
    </citation>
    <scope>NUCLEOTIDE SEQUENCE [LARGE SCALE GENOMIC DNA]</scope>
    <source>
        <strain evidence="14 15">Bolton</strain>
    </source>
</reference>
<dbReference type="Proteomes" id="UP000316079">
    <property type="component" value="Unassembled WGS sequence"/>
</dbReference>
<name>A0A553PXD8_9TELE</name>
<evidence type="ECO:0000313" key="14">
    <source>
        <dbReference type="EMBL" id="TRY82326.1"/>
    </source>
</evidence>
<evidence type="ECO:0000256" key="1">
    <source>
        <dbReference type="ARBA" id="ARBA00004323"/>
    </source>
</evidence>
<evidence type="ECO:0000256" key="2">
    <source>
        <dbReference type="ARBA" id="ARBA00004922"/>
    </source>
</evidence>
<evidence type="ECO:0000256" key="10">
    <source>
        <dbReference type="ARBA" id="ARBA00023136"/>
    </source>
</evidence>
<evidence type="ECO:0000256" key="7">
    <source>
        <dbReference type="ARBA" id="ARBA00022968"/>
    </source>
</evidence>
<dbReference type="GO" id="GO:0030311">
    <property type="term" value="P:poly-N-acetyllactosamine biosynthetic process"/>
    <property type="evidence" value="ECO:0007669"/>
    <property type="project" value="TreeGrafter"/>
</dbReference>
<dbReference type="GO" id="GO:0008194">
    <property type="term" value="F:UDP-glycosyltransferase activity"/>
    <property type="evidence" value="ECO:0007669"/>
    <property type="project" value="TreeGrafter"/>
</dbReference>
<comment type="similarity">
    <text evidence="3 13">Belongs to the glycosyltransferase 31 family.</text>
</comment>
<evidence type="ECO:0000256" key="5">
    <source>
        <dbReference type="ARBA" id="ARBA00022679"/>
    </source>
</evidence>
<dbReference type="STRING" id="623744.A0A553PXD8"/>
<dbReference type="AlphaFoldDB" id="A0A553PXD8"/>
<keyword evidence="11" id="KW-0325">Glycoprotein</keyword>
<dbReference type="Gene3D" id="3.90.550.50">
    <property type="match status" value="1"/>
</dbReference>
<evidence type="ECO:0000256" key="11">
    <source>
        <dbReference type="ARBA" id="ARBA00023180"/>
    </source>
</evidence>
<protein>
    <recommendedName>
        <fullName evidence="13">Hexosyltransferase</fullName>
        <ecNumber evidence="13">2.4.1.-</ecNumber>
    </recommendedName>
</protein>
<keyword evidence="9 13" id="KW-0333">Golgi apparatus</keyword>
<dbReference type="GO" id="GO:0016758">
    <property type="term" value="F:hexosyltransferase activity"/>
    <property type="evidence" value="ECO:0007669"/>
    <property type="project" value="InterPro"/>
</dbReference>
<accession>A0A553PXD8</accession>
<evidence type="ECO:0000256" key="4">
    <source>
        <dbReference type="ARBA" id="ARBA00022676"/>
    </source>
</evidence>
<comment type="function">
    <text evidence="12">N-acetyl glucosamine (GlcNAc) transferase that catalyzes the transfer of GlcNAc via a beta1-&gt;3 linkage from UDP-GlcNAc to the non-reducing terminal galactose (Gal) in the linearly growing chain of N- and O-linked keratan sulfate proteoglycans. Cooperates with B4GALT4 galactosyltransferase and CHST6 and CHST1 sulfotransferases to construct and elongate mono- and disulfated disaccharide units [-&gt;3Galbeta1-&gt;4(6-sulfoGlcNAcbeta)1-&gt;] and [-&gt;3(6-sulfoGalbeta)1-&gt;4(6-sulfoGlcNAcbeta)1-&gt;] within keratan sulfate polymer. Involved in biosynthesis of N-linked keratan sulfate proteoglycans in cornea, with an impact on proteoglycan fibril organization and corneal transparency. May play a role in the maintenance of tissue architecture by suppressing cellular motility and invasion.</text>
</comment>
<dbReference type="GO" id="GO:0006493">
    <property type="term" value="P:protein O-linked glycosylation"/>
    <property type="evidence" value="ECO:0007669"/>
    <property type="project" value="TreeGrafter"/>
</dbReference>
<keyword evidence="15" id="KW-1185">Reference proteome</keyword>
<keyword evidence="5" id="KW-0808">Transferase</keyword>
<dbReference type="InterPro" id="IPR002659">
    <property type="entry name" value="Glyco_trans_31"/>
</dbReference>
<keyword evidence="6" id="KW-0812">Transmembrane</keyword>